<dbReference type="AlphaFoldDB" id="A0A452Z070"/>
<name>A0A452Z070_AEGTS</name>
<reference evidence="1" key="5">
    <citation type="journal article" date="2021" name="G3 (Bethesda)">
        <title>Aegilops tauschii genome assembly Aet v5.0 features greater sequence contiguity and improved annotation.</title>
        <authorList>
            <person name="Wang L."/>
            <person name="Zhu T."/>
            <person name="Rodriguez J.C."/>
            <person name="Deal K.R."/>
            <person name="Dubcovsky J."/>
            <person name="McGuire P.E."/>
            <person name="Lux T."/>
            <person name="Spannagl M."/>
            <person name="Mayer K.F.X."/>
            <person name="Baldrich P."/>
            <person name="Meyers B.C."/>
            <person name="Huo N."/>
            <person name="Gu Y.Q."/>
            <person name="Zhou H."/>
            <person name="Devos K.M."/>
            <person name="Bennetzen J.L."/>
            <person name="Unver T."/>
            <person name="Budak H."/>
            <person name="Gulick P.J."/>
            <person name="Galiba G."/>
            <person name="Kalapos B."/>
            <person name="Nelson D.R."/>
            <person name="Li P."/>
            <person name="You F.M."/>
            <person name="Luo M.C."/>
            <person name="Dvorak J."/>
        </authorList>
    </citation>
    <scope>NUCLEOTIDE SEQUENCE [LARGE SCALE GENOMIC DNA]</scope>
    <source>
        <strain evidence="1">cv. AL8/78</strain>
    </source>
</reference>
<dbReference type="Gramene" id="AET1Gv20586800.11">
    <property type="protein sequence ID" value="AET1Gv20586800.11"/>
    <property type="gene ID" value="AET1Gv20586800"/>
</dbReference>
<dbReference type="Proteomes" id="UP000015105">
    <property type="component" value="Chromosome 1D"/>
</dbReference>
<keyword evidence="2" id="KW-1185">Reference proteome</keyword>
<accession>A0A452Z070</accession>
<organism evidence="1 2">
    <name type="scientific">Aegilops tauschii subsp. strangulata</name>
    <name type="common">Goatgrass</name>
    <dbReference type="NCBI Taxonomy" id="200361"/>
    <lineage>
        <taxon>Eukaryota</taxon>
        <taxon>Viridiplantae</taxon>
        <taxon>Streptophyta</taxon>
        <taxon>Embryophyta</taxon>
        <taxon>Tracheophyta</taxon>
        <taxon>Spermatophyta</taxon>
        <taxon>Magnoliopsida</taxon>
        <taxon>Liliopsida</taxon>
        <taxon>Poales</taxon>
        <taxon>Poaceae</taxon>
        <taxon>BOP clade</taxon>
        <taxon>Pooideae</taxon>
        <taxon>Triticodae</taxon>
        <taxon>Triticeae</taxon>
        <taxon>Triticinae</taxon>
        <taxon>Aegilops</taxon>
    </lineage>
</organism>
<reference evidence="2" key="2">
    <citation type="journal article" date="2017" name="Nat. Plants">
        <title>The Aegilops tauschii genome reveals multiple impacts of transposons.</title>
        <authorList>
            <person name="Zhao G."/>
            <person name="Zou C."/>
            <person name="Li K."/>
            <person name="Wang K."/>
            <person name="Li T."/>
            <person name="Gao L."/>
            <person name="Zhang X."/>
            <person name="Wang H."/>
            <person name="Yang Z."/>
            <person name="Liu X."/>
            <person name="Jiang W."/>
            <person name="Mao L."/>
            <person name="Kong X."/>
            <person name="Jiao Y."/>
            <person name="Jia J."/>
        </authorList>
    </citation>
    <scope>NUCLEOTIDE SEQUENCE [LARGE SCALE GENOMIC DNA]</scope>
    <source>
        <strain evidence="2">cv. AL8/78</strain>
    </source>
</reference>
<dbReference type="EnsemblPlants" id="AET1Gv20586800.11">
    <property type="protein sequence ID" value="AET1Gv20586800.11"/>
    <property type="gene ID" value="AET1Gv20586800"/>
</dbReference>
<reference evidence="1" key="3">
    <citation type="journal article" date="2017" name="Nature">
        <title>Genome sequence of the progenitor of the wheat D genome Aegilops tauschii.</title>
        <authorList>
            <person name="Luo M.C."/>
            <person name="Gu Y.Q."/>
            <person name="Puiu D."/>
            <person name="Wang H."/>
            <person name="Twardziok S.O."/>
            <person name="Deal K.R."/>
            <person name="Huo N."/>
            <person name="Zhu T."/>
            <person name="Wang L."/>
            <person name="Wang Y."/>
            <person name="McGuire P.E."/>
            <person name="Liu S."/>
            <person name="Long H."/>
            <person name="Ramasamy R.K."/>
            <person name="Rodriguez J.C."/>
            <person name="Van S.L."/>
            <person name="Yuan L."/>
            <person name="Wang Z."/>
            <person name="Xia Z."/>
            <person name="Xiao L."/>
            <person name="Anderson O.D."/>
            <person name="Ouyang S."/>
            <person name="Liang Y."/>
            <person name="Zimin A.V."/>
            <person name="Pertea G."/>
            <person name="Qi P."/>
            <person name="Bennetzen J.L."/>
            <person name="Dai X."/>
            <person name="Dawson M.W."/>
            <person name="Muller H.G."/>
            <person name="Kugler K."/>
            <person name="Rivarola-Duarte L."/>
            <person name="Spannagl M."/>
            <person name="Mayer K.F.X."/>
            <person name="Lu F.H."/>
            <person name="Bevan M.W."/>
            <person name="Leroy P."/>
            <person name="Li P."/>
            <person name="You F.M."/>
            <person name="Sun Q."/>
            <person name="Liu Z."/>
            <person name="Lyons E."/>
            <person name="Wicker T."/>
            <person name="Salzberg S.L."/>
            <person name="Devos K.M."/>
            <person name="Dvorak J."/>
        </authorList>
    </citation>
    <scope>NUCLEOTIDE SEQUENCE [LARGE SCALE GENOMIC DNA]</scope>
    <source>
        <strain evidence="1">cv. AL8/78</strain>
    </source>
</reference>
<reference evidence="1" key="4">
    <citation type="submission" date="2019-03" db="UniProtKB">
        <authorList>
            <consortium name="EnsemblPlants"/>
        </authorList>
    </citation>
    <scope>IDENTIFICATION</scope>
</reference>
<evidence type="ECO:0000313" key="1">
    <source>
        <dbReference type="EnsemblPlants" id="AET1Gv20586800.11"/>
    </source>
</evidence>
<protein>
    <submittedName>
        <fullName evidence="1">Uncharacterized protein</fullName>
    </submittedName>
</protein>
<evidence type="ECO:0000313" key="2">
    <source>
        <dbReference type="Proteomes" id="UP000015105"/>
    </source>
</evidence>
<proteinExistence type="predicted"/>
<sequence>TVVNRKSSVDANPELVKRVSTKTLYYLRPIGPVKDAQERDATGTNTDQGAYLPRREVGAREMIEEASAAREAEKVVLQKVIDSLKEEIAAAQALGALRDGSPSKT</sequence>
<reference evidence="2" key="1">
    <citation type="journal article" date="2014" name="Science">
        <title>Ancient hybridizations among the ancestral genomes of bread wheat.</title>
        <authorList>
            <consortium name="International Wheat Genome Sequencing Consortium,"/>
            <person name="Marcussen T."/>
            <person name="Sandve S.R."/>
            <person name="Heier L."/>
            <person name="Spannagl M."/>
            <person name="Pfeifer M."/>
            <person name="Jakobsen K.S."/>
            <person name="Wulff B.B."/>
            <person name="Steuernagel B."/>
            <person name="Mayer K.F."/>
            <person name="Olsen O.A."/>
        </authorList>
    </citation>
    <scope>NUCLEOTIDE SEQUENCE [LARGE SCALE GENOMIC DNA]</scope>
    <source>
        <strain evidence="2">cv. AL8/78</strain>
    </source>
</reference>